<dbReference type="AlphaFoldDB" id="A0A085Z316"/>
<evidence type="ECO:0000313" key="2">
    <source>
        <dbReference type="EMBL" id="KFE98829.1"/>
    </source>
</evidence>
<dbReference type="RefSeq" id="WP_034678119.1">
    <property type="nucleotide sequence ID" value="NZ_FPAP01000002.1"/>
</dbReference>
<dbReference type="OrthoDB" id="1524444at2"/>
<gene>
    <name evidence="2" type="ORF">IX39_15550</name>
</gene>
<evidence type="ECO:0000256" key="1">
    <source>
        <dbReference type="SAM" id="SignalP"/>
    </source>
</evidence>
<reference evidence="2 3" key="1">
    <citation type="submission" date="2014-07" db="EMBL/GenBank/DDBJ databases">
        <title>Genome of Chryseobacterium formosense LMG 24722.</title>
        <authorList>
            <person name="Pipes S.E."/>
            <person name="Stropko S.J."/>
            <person name="Newman J.D."/>
        </authorList>
    </citation>
    <scope>NUCLEOTIDE SEQUENCE [LARGE SCALE GENOMIC DNA]</scope>
    <source>
        <strain evidence="2 3">LMG 24722</strain>
    </source>
</reference>
<accession>A0A085Z316</accession>
<dbReference type="STRING" id="236814.IX39_15550"/>
<dbReference type="eggNOG" id="ENOG5033A0F">
    <property type="taxonomic scope" value="Bacteria"/>
</dbReference>
<comment type="caution">
    <text evidence="2">The sequence shown here is derived from an EMBL/GenBank/DDBJ whole genome shotgun (WGS) entry which is preliminary data.</text>
</comment>
<keyword evidence="3" id="KW-1185">Reference proteome</keyword>
<evidence type="ECO:0008006" key="4">
    <source>
        <dbReference type="Google" id="ProtNLM"/>
    </source>
</evidence>
<feature type="signal peptide" evidence="1">
    <location>
        <begin position="1"/>
        <end position="19"/>
    </location>
</feature>
<dbReference type="EMBL" id="JPRP01000002">
    <property type="protein sequence ID" value="KFE98829.1"/>
    <property type="molecule type" value="Genomic_DNA"/>
</dbReference>
<feature type="chain" id="PRO_5001800328" description="DUF1735 domain-containing protein" evidence="1">
    <location>
        <begin position="20"/>
        <end position="175"/>
    </location>
</feature>
<protein>
    <recommendedName>
        <fullName evidence="4">DUF1735 domain-containing protein</fullName>
    </recommendedName>
</protein>
<evidence type="ECO:0000313" key="3">
    <source>
        <dbReference type="Proteomes" id="UP000028713"/>
    </source>
</evidence>
<dbReference type="Proteomes" id="UP000028713">
    <property type="component" value="Unassembled WGS sequence"/>
</dbReference>
<organism evidence="2 3">
    <name type="scientific">Chryseobacterium formosense</name>
    <dbReference type="NCBI Taxonomy" id="236814"/>
    <lineage>
        <taxon>Bacteria</taxon>
        <taxon>Pseudomonadati</taxon>
        <taxon>Bacteroidota</taxon>
        <taxon>Flavobacteriia</taxon>
        <taxon>Flavobacteriales</taxon>
        <taxon>Weeksellaceae</taxon>
        <taxon>Chryseobacterium group</taxon>
        <taxon>Chryseobacterium</taxon>
    </lineage>
</organism>
<name>A0A085Z316_9FLAO</name>
<dbReference type="PROSITE" id="PS51257">
    <property type="entry name" value="PROKAR_LIPOPROTEIN"/>
    <property type="match status" value="1"/>
</dbReference>
<keyword evidence="1" id="KW-0732">Signal</keyword>
<proteinExistence type="predicted"/>
<sequence>MRKFFPILMLAFVSLFTYSCDNNDDEVQYVDNDTYSGVLEITRSFQYNSSTQQHFINQSLTSYGMLDSDMVLVYRLKAVSGTNDIWEQIPKTIYLSNGNEIDYDFDFTKNDVQIYLSGTYDVTTTPAYYNNQTFRIVLVPAGFLNKGTAPKVDYSDYNAVIKYYNIDDSKVVKIK</sequence>